<dbReference type="InterPro" id="IPR001680">
    <property type="entry name" value="WD40_rpt"/>
</dbReference>
<feature type="repeat" description="WD" evidence="4">
    <location>
        <begin position="37"/>
        <end position="76"/>
    </location>
</feature>
<feature type="region of interest" description="Disordered" evidence="5">
    <location>
        <begin position="256"/>
        <end position="292"/>
    </location>
</feature>
<proteinExistence type="predicted"/>
<evidence type="ECO:0000256" key="4">
    <source>
        <dbReference type="PROSITE-ProRule" id="PRU00221"/>
    </source>
</evidence>
<gene>
    <name evidence="6" type="primary">MAK11</name>
    <name evidence="6" type="ORF">FIM1_2827</name>
</gene>
<dbReference type="PANTHER" id="PTHR44675:SF1">
    <property type="entry name" value="P21-ACTIVATED PROTEIN KINASE-INTERACTING PROTEIN 1"/>
    <property type="match status" value="1"/>
</dbReference>
<dbReference type="EMBL" id="CP015057">
    <property type="protein sequence ID" value="QGN16126.1"/>
    <property type="molecule type" value="Genomic_DNA"/>
</dbReference>
<dbReference type="InterPro" id="IPR019775">
    <property type="entry name" value="WD40_repeat_CS"/>
</dbReference>
<evidence type="ECO:0000256" key="3">
    <source>
        <dbReference type="ARBA" id="ARBA00022737"/>
    </source>
</evidence>
<protein>
    <submittedName>
        <fullName evidence="6">Protein MAK11</fullName>
    </submittedName>
</protein>
<dbReference type="PROSITE" id="PS50082">
    <property type="entry name" value="WD_REPEATS_2"/>
    <property type="match status" value="3"/>
</dbReference>
<dbReference type="Proteomes" id="UP000422736">
    <property type="component" value="Chromosome 4"/>
</dbReference>
<keyword evidence="2 4" id="KW-0853">WD repeat</keyword>
<feature type="compositionally biased region" description="Basic residues" evidence="5">
    <location>
        <begin position="392"/>
        <end position="404"/>
    </location>
</feature>
<feature type="repeat" description="WD" evidence="4">
    <location>
        <begin position="294"/>
        <end position="337"/>
    </location>
</feature>
<dbReference type="InterPro" id="IPR036322">
    <property type="entry name" value="WD40_repeat_dom_sf"/>
</dbReference>
<dbReference type="Gene3D" id="2.130.10.10">
    <property type="entry name" value="YVTN repeat-like/Quinoprotein amine dehydrogenase"/>
    <property type="match status" value="3"/>
</dbReference>
<organism evidence="6 7">
    <name type="scientific">Kluyveromyces marxianus</name>
    <name type="common">Yeast</name>
    <name type="synonym">Candida kefyr</name>
    <dbReference type="NCBI Taxonomy" id="4911"/>
    <lineage>
        <taxon>Eukaryota</taxon>
        <taxon>Fungi</taxon>
        <taxon>Dikarya</taxon>
        <taxon>Ascomycota</taxon>
        <taxon>Saccharomycotina</taxon>
        <taxon>Saccharomycetes</taxon>
        <taxon>Saccharomycetales</taxon>
        <taxon>Saccharomycetaceae</taxon>
        <taxon>Kluyveromyces</taxon>
    </lineage>
</organism>
<dbReference type="InterPro" id="IPR015943">
    <property type="entry name" value="WD40/YVTN_repeat-like_dom_sf"/>
</dbReference>
<dbReference type="SMART" id="SM00320">
    <property type="entry name" value="WD40"/>
    <property type="match status" value="5"/>
</dbReference>
<evidence type="ECO:0000256" key="1">
    <source>
        <dbReference type="ARBA" id="ARBA00022517"/>
    </source>
</evidence>
<dbReference type="PRINTS" id="PR00320">
    <property type="entry name" value="GPROTEINBRPT"/>
</dbReference>
<keyword evidence="1" id="KW-0690">Ribosome biogenesis</keyword>
<feature type="region of interest" description="Disordered" evidence="5">
    <location>
        <begin position="364"/>
        <end position="410"/>
    </location>
</feature>
<reference evidence="6 7" key="1">
    <citation type="submission" date="2016-03" db="EMBL/GenBank/DDBJ databases">
        <title>How can Kluyveromyces marxianus grow so fast - potential evolutionary course in Saccharomyces Complex revealed by comparative genomics.</title>
        <authorList>
            <person name="Mo W."/>
            <person name="Lu W."/>
            <person name="Yang X."/>
            <person name="Qi J."/>
            <person name="Lv H."/>
        </authorList>
    </citation>
    <scope>NUCLEOTIDE SEQUENCE [LARGE SCALE GENOMIC DNA]</scope>
    <source>
        <strain evidence="6 7">FIM1</strain>
    </source>
</reference>
<evidence type="ECO:0000256" key="2">
    <source>
        <dbReference type="ARBA" id="ARBA00022574"/>
    </source>
</evidence>
<feature type="repeat" description="WD" evidence="4">
    <location>
        <begin position="129"/>
        <end position="170"/>
    </location>
</feature>
<dbReference type="Pfam" id="PF00400">
    <property type="entry name" value="WD40"/>
    <property type="match status" value="4"/>
</dbReference>
<dbReference type="PROSITE" id="PS00678">
    <property type="entry name" value="WD_REPEATS_1"/>
    <property type="match status" value="2"/>
</dbReference>
<keyword evidence="7" id="KW-1185">Reference proteome</keyword>
<evidence type="ECO:0000313" key="6">
    <source>
        <dbReference type="EMBL" id="QGN16126.1"/>
    </source>
</evidence>
<feature type="compositionally biased region" description="Acidic residues" evidence="5">
    <location>
        <begin position="256"/>
        <end position="275"/>
    </location>
</feature>
<dbReference type="InterPro" id="IPR020472">
    <property type="entry name" value="WD40_PAC1"/>
</dbReference>
<feature type="compositionally biased region" description="Acidic residues" evidence="5">
    <location>
        <begin position="367"/>
        <end position="380"/>
    </location>
</feature>
<dbReference type="InterPro" id="IPR051959">
    <property type="entry name" value="PAK1-Kinase_Regulator"/>
</dbReference>
<accession>A0ABX6EWY5</accession>
<keyword evidence="3" id="KW-0677">Repeat</keyword>
<dbReference type="PROSITE" id="PS50294">
    <property type="entry name" value="WD_REPEATS_REGION"/>
    <property type="match status" value="2"/>
</dbReference>
<dbReference type="SUPFAM" id="SSF50978">
    <property type="entry name" value="WD40 repeat-like"/>
    <property type="match status" value="1"/>
</dbReference>
<name>A0ABX6EWY5_KLUMA</name>
<evidence type="ECO:0000256" key="5">
    <source>
        <dbReference type="SAM" id="MobiDB-lite"/>
    </source>
</evidence>
<dbReference type="PANTHER" id="PTHR44675">
    <property type="entry name" value="PAK1 INTERACTING PROTEIN 1"/>
    <property type="match status" value="1"/>
</dbReference>
<evidence type="ECO:0000313" key="7">
    <source>
        <dbReference type="Proteomes" id="UP000422736"/>
    </source>
</evidence>
<sequence>MPDNQFRIIVGSYEHNLLCLSLNLSLSQPLFTPIFHFQAHSLSVKCLDISKRYLVSGSNDEHIRIYDLQKRKELGTLLAHQGSITNLRFSRGKNENGEDIQLNKWLLSASEDHKIIVWRVKDWENFGTLKGHTARINDFDIHPSNRVAVSVSEDHSIRLWNLMTVKKAGVLKLRKYNQNGQFVRWCGENGSHIAVGLLTKLLIFKTETAKVHREIDFGRKTVMHLEREVIDGEEYLVVGLNDGSVQFWKTSKLYEDVPEPEVEEEEEEEEEEEVNDDKGKKEAKTPSLEPDFTLLGHSNRVKDFQFYKNEHGHYLVTIGSDGRIVVWDMKIKDQIAVYDSGERLNCVAVCDESIEKYDTIKKRTSEDVELGEQSEAEADPEELKKIMMGKTSRSKKKKGSKKRKVDIQLE</sequence>